<dbReference type="Gene3D" id="1.10.150.380">
    <property type="entry name" value="GatB domain, N-terminal subdomain"/>
    <property type="match status" value="1"/>
</dbReference>
<feature type="domain" description="Asn/Gln amidotransferase" evidence="12">
    <location>
        <begin position="328"/>
        <end position="479"/>
    </location>
</feature>
<dbReference type="PANTHER" id="PTHR11659:SF0">
    <property type="entry name" value="GLUTAMYL-TRNA(GLN) AMIDOTRANSFERASE SUBUNIT B, MITOCHONDRIAL"/>
    <property type="match status" value="1"/>
</dbReference>
<dbReference type="SUPFAM" id="SSF89095">
    <property type="entry name" value="GatB/YqeY motif"/>
    <property type="match status" value="1"/>
</dbReference>
<reference evidence="14" key="1">
    <citation type="submission" date="2018-06" db="EMBL/GenBank/DDBJ databases">
        <title>Complete genome of Pseudomonas insecticola strain QZS01.</title>
        <authorList>
            <person name="Wang J."/>
            <person name="Su Q."/>
        </authorList>
    </citation>
    <scope>NUCLEOTIDE SEQUENCE [LARGE SCALE GENOMIC DNA]</scope>
    <source>
        <strain evidence="14">QZS01</strain>
    </source>
</reference>
<keyword evidence="4 11" id="KW-0436">Ligase</keyword>
<dbReference type="NCBIfam" id="NF004014">
    <property type="entry name" value="PRK05477.1-4"/>
    <property type="match status" value="1"/>
</dbReference>
<evidence type="ECO:0000259" key="12">
    <source>
        <dbReference type="SMART" id="SM00845"/>
    </source>
</evidence>
<dbReference type="GO" id="GO:0070681">
    <property type="term" value="P:glutaminyl-tRNAGln biosynthesis via transamidation"/>
    <property type="evidence" value="ECO:0007669"/>
    <property type="project" value="TreeGrafter"/>
</dbReference>
<protein>
    <recommendedName>
        <fullName evidence="3 11">Aspartyl/glutamyl-tRNA(Asn/Gln) amidotransferase subunit B</fullName>
        <shortName evidence="11">Asp/Glu-ADT subunit B</shortName>
        <ecNumber evidence="11">6.3.5.-</ecNumber>
    </recommendedName>
</protein>
<evidence type="ECO:0000256" key="11">
    <source>
        <dbReference type="HAMAP-Rule" id="MF_00121"/>
    </source>
</evidence>
<evidence type="ECO:0000256" key="4">
    <source>
        <dbReference type="ARBA" id="ARBA00022598"/>
    </source>
</evidence>
<dbReference type="NCBIfam" id="NF004012">
    <property type="entry name" value="PRK05477.1-2"/>
    <property type="match status" value="1"/>
</dbReference>
<name>A0A451EQ58_9GAMM</name>
<evidence type="ECO:0000256" key="5">
    <source>
        <dbReference type="ARBA" id="ARBA00022741"/>
    </source>
</evidence>
<evidence type="ECO:0000256" key="9">
    <source>
        <dbReference type="ARBA" id="ARBA00047380"/>
    </source>
</evidence>
<dbReference type="FunFam" id="1.10.150.380:FF:000001">
    <property type="entry name" value="Aspartyl/glutamyl-tRNA(Asn/Gln) amidotransferase subunit B"/>
    <property type="match status" value="1"/>
</dbReference>
<evidence type="ECO:0000256" key="10">
    <source>
        <dbReference type="ARBA" id="ARBA00047913"/>
    </source>
</evidence>
<comment type="similarity">
    <text evidence="1 11">Belongs to the GatB/GatE family. GatB subfamily.</text>
</comment>
<dbReference type="FunFam" id="1.10.10.410:FF:000001">
    <property type="entry name" value="Aspartyl/glutamyl-tRNA(Asn/Gln) amidotransferase subunit B"/>
    <property type="match status" value="1"/>
</dbReference>
<dbReference type="Pfam" id="PF02637">
    <property type="entry name" value="GatB_Yqey"/>
    <property type="match status" value="1"/>
</dbReference>
<keyword evidence="7 11" id="KW-0648">Protein biosynthesis</keyword>
<dbReference type="EMBL" id="CP029822">
    <property type="protein sequence ID" value="AZS51963.1"/>
    <property type="molecule type" value="Genomic_DNA"/>
</dbReference>
<evidence type="ECO:0000256" key="7">
    <source>
        <dbReference type="ARBA" id="ARBA00022917"/>
    </source>
</evidence>
<dbReference type="GO" id="GO:0006412">
    <property type="term" value="P:translation"/>
    <property type="evidence" value="ECO:0007669"/>
    <property type="project" value="UniProtKB-UniRule"/>
</dbReference>
<dbReference type="EC" id="6.3.5.-" evidence="11"/>
<dbReference type="GO" id="GO:0016740">
    <property type="term" value="F:transferase activity"/>
    <property type="evidence" value="ECO:0007669"/>
    <property type="project" value="UniProtKB-KW"/>
</dbReference>
<keyword evidence="5 11" id="KW-0547">Nucleotide-binding</keyword>
<comment type="subunit">
    <text evidence="2 11">Heterotrimer of A, B and C subunits.</text>
</comment>
<dbReference type="RefSeq" id="WP_127164629.1">
    <property type="nucleotide sequence ID" value="NZ_CP029822.1"/>
</dbReference>
<dbReference type="InterPro" id="IPR017959">
    <property type="entry name" value="Asn/Gln-tRNA_amidoTrfase_suB/E"/>
</dbReference>
<keyword evidence="6 11" id="KW-0067">ATP-binding</keyword>
<dbReference type="Proteomes" id="UP000273143">
    <property type="component" value="Chromosome"/>
</dbReference>
<evidence type="ECO:0000256" key="8">
    <source>
        <dbReference type="ARBA" id="ARBA00024799"/>
    </source>
</evidence>
<evidence type="ECO:0000256" key="6">
    <source>
        <dbReference type="ARBA" id="ARBA00022840"/>
    </source>
</evidence>
<proteinExistence type="inferred from homology"/>
<dbReference type="InterPro" id="IPR042114">
    <property type="entry name" value="GatB_C_1"/>
</dbReference>
<keyword evidence="14" id="KW-1185">Reference proteome</keyword>
<dbReference type="Pfam" id="PF02934">
    <property type="entry name" value="GatB_N"/>
    <property type="match status" value="1"/>
</dbReference>
<dbReference type="InterPro" id="IPR006075">
    <property type="entry name" value="Asn/Gln-tRNA_Trfase_suB/E_cat"/>
</dbReference>
<accession>A0A451EQ58</accession>
<comment type="catalytic activity">
    <reaction evidence="9 11">
        <text>L-aspartyl-tRNA(Asn) + L-glutamine + ATP + H2O = L-asparaginyl-tRNA(Asn) + L-glutamate + ADP + phosphate + 2 H(+)</text>
        <dbReference type="Rhea" id="RHEA:14513"/>
        <dbReference type="Rhea" id="RHEA-COMP:9674"/>
        <dbReference type="Rhea" id="RHEA-COMP:9677"/>
        <dbReference type="ChEBI" id="CHEBI:15377"/>
        <dbReference type="ChEBI" id="CHEBI:15378"/>
        <dbReference type="ChEBI" id="CHEBI:29985"/>
        <dbReference type="ChEBI" id="CHEBI:30616"/>
        <dbReference type="ChEBI" id="CHEBI:43474"/>
        <dbReference type="ChEBI" id="CHEBI:58359"/>
        <dbReference type="ChEBI" id="CHEBI:78515"/>
        <dbReference type="ChEBI" id="CHEBI:78516"/>
        <dbReference type="ChEBI" id="CHEBI:456216"/>
    </reaction>
</comment>
<dbReference type="NCBIfam" id="TIGR00133">
    <property type="entry name" value="gatB"/>
    <property type="match status" value="1"/>
</dbReference>
<dbReference type="InterPro" id="IPR004413">
    <property type="entry name" value="GatB"/>
</dbReference>
<evidence type="ECO:0000256" key="1">
    <source>
        <dbReference type="ARBA" id="ARBA00005306"/>
    </source>
</evidence>
<dbReference type="InterPro" id="IPR018027">
    <property type="entry name" value="Asn/Gln_amidotransferase"/>
</dbReference>
<dbReference type="AlphaFoldDB" id="A0A451EQ58"/>
<dbReference type="HAMAP" id="MF_00121">
    <property type="entry name" value="GatB"/>
    <property type="match status" value="1"/>
</dbReference>
<dbReference type="NCBIfam" id="NF004015">
    <property type="entry name" value="PRK05477.1-5"/>
    <property type="match status" value="1"/>
</dbReference>
<dbReference type="Gene3D" id="1.10.10.410">
    <property type="match status" value="1"/>
</dbReference>
<dbReference type="GO" id="GO:0050566">
    <property type="term" value="F:asparaginyl-tRNA synthase (glutamine-hydrolyzing) activity"/>
    <property type="evidence" value="ECO:0007669"/>
    <property type="project" value="RHEA"/>
</dbReference>
<dbReference type="GO" id="GO:0050567">
    <property type="term" value="F:glutaminyl-tRNA synthase (glutamine-hydrolyzing) activity"/>
    <property type="evidence" value="ECO:0007669"/>
    <property type="project" value="UniProtKB-UniRule"/>
</dbReference>
<dbReference type="InterPro" id="IPR014746">
    <property type="entry name" value="Gln_synth/guanido_kin_cat_dom"/>
</dbReference>
<dbReference type="GO" id="GO:0005524">
    <property type="term" value="F:ATP binding"/>
    <property type="evidence" value="ECO:0007669"/>
    <property type="project" value="UniProtKB-KW"/>
</dbReference>
<dbReference type="SMART" id="SM00845">
    <property type="entry name" value="GatB_Yqey"/>
    <property type="match status" value="1"/>
</dbReference>
<dbReference type="InterPro" id="IPR023168">
    <property type="entry name" value="GatB_Yqey_C_2"/>
</dbReference>
<evidence type="ECO:0000256" key="3">
    <source>
        <dbReference type="ARBA" id="ARBA00016923"/>
    </source>
</evidence>
<comment type="catalytic activity">
    <reaction evidence="10 11">
        <text>L-glutamyl-tRNA(Gln) + L-glutamine + ATP + H2O = L-glutaminyl-tRNA(Gln) + L-glutamate + ADP + phosphate + H(+)</text>
        <dbReference type="Rhea" id="RHEA:17521"/>
        <dbReference type="Rhea" id="RHEA-COMP:9681"/>
        <dbReference type="Rhea" id="RHEA-COMP:9684"/>
        <dbReference type="ChEBI" id="CHEBI:15377"/>
        <dbReference type="ChEBI" id="CHEBI:15378"/>
        <dbReference type="ChEBI" id="CHEBI:29985"/>
        <dbReference type="ChEBI" id="CHEBI:30616"/>
        <dbReference type="ChEBI" id="CHEBI:43474"/>
        <dbReference type="ChEBI" id="CHEBI:58359"/>
        <dbReference type="ChEBI" id="CHEBI:78520"/>
        <dbReference type="ChEBI" id="CHEBI:78521"/>
        <dbReference type="ChEBI" id="CHEBI:456216"/>
    </reaction>
</comment>
<dbReference type="KEGG" id="emo:DM558_14825"/>
<gene>
    <name evidence="11 13" type="primary">gatB</name>
    <name evidence="13" type="ORF">DM558_14825</name>
</gene>
<dbReference type="SUPFAM" id="SSF55931">
    <property type="entry name" value="Glutamine synthetase/guanido kinase"/>
    <property type="match status" value="1"/>
</dbReference>
<sequence>MQWEIVIGLEIHAQLSTVSKIFSGSSTTFGAEPNTQASLIDLGMPGVLPVLNGQAVRRAIKFGLAINAEIGKKSVFARKNYFYPDLPKGYQISQFELPIIGKGHLDIALEDGTIKTVGITRAHLEEDAGKSLHEDFQGMTGIDLNRAGTPLLEIVSEPDMRSAKEAVAYAKAIHAMVRYLDICDGNMAEGSLRCDCNVSVRPLGAKEFGTRCEIKNVNSFRNVEKAITYEANRQIEILEDGGSITQETRLYDPAKDETRSMRSKEEANDYRYFPDPDLLPVVLDDELIEEVRALLPELPTEKRERLQQQFGLSAYDASVLTASRELADYFEQAQAICGDAKLTANWVMGELSSLLNKDNLDVTASPISAELLGGLLVRIKDNTISGKIAKTVFEAMAAAEGTADDIISAKGLKQVTDSGAIESILDEMLSGLAKDVEEYRLADDNKRKKMFGFFVGQAMKASKGKANPQQVNELLKSKLES</sequence>
<dbReference type="PANTHER" id="PTHR11659">
    <property type="entry name" value="GLUTAMYL-TRNA GLN AMIDOTRANSFERASE SUBUNIT B MITOCHONDRIAL AND PROKARYOTIC PET112-RELATED"/>
    <property type="match status" value="1"/>
</dbReference>
<comment type="function">
    <text evidence="8 11">Allows the formation of correctly charged Asn-tRNA(Asn) or Gln-tRNA(Gln) through the transamidation of misacylated Asp-tRNA(Asn) or Glu-tRNA(Gln) in organisms which lack either or both of asparaginyl-tRNA or glutaminyl-tRNA synthetases. The reaction takes place in the presence of glutamine and ATP through an activated phospho-Asp-tRNA(Asn) or phospho-Glu-tRNA(Gln).</text>
</comment>
<organism evidence="13 14">
    <name type="scientific">Entomomonas moraniae</name>
    <dbReference type="NCBI Taxonomy" id="2213226"/>
    <lineage>
        <taxon>Bacteria</taxon>
        <taxon>Pseudomonadati</taxon>
        <taxon>Pseudomonadota</taxon>
        <taxon>Gammaproteobacteria</taxon>
        <taxon>Pseudomonadales</taxon>
        <taxon>Pseudomonadaceae</taxon>
        <taxon>Entomomonas</taxon>
    </lineage>
</organism>
<evidence type="ECO:0000313" key="13">
    <source>
        <dbReference type="EMBL" id="AZS51963.1"/>
    </source>
</evidence>
<dbReference type="InterPro" id="IPR017958">
    <property type="entry name" value="Gln-tRNA_amidoTrfase_suB_CS"/>
</dbReference>
<keyword evidence="13" id="KW-0808">Transferase</keyword>
<evidence type="ECO:0000313" key="14">
    <source>
        <dbReference type="Proteomes" id="UP000273143"/>
    </source>
</evidence>
<dbReference type="InterPro" id="IPR003789">
    <property type="entry name" value="Asn/Gln_tRNA_amidoTrase-B-like"/>
</dbReference>
<dbReference type="PROSITE" id="PS01234">
    <property type="entry name" value="GATB"/>
    <property type="match status" value="1"/>
</dbReference>
<evidence type="ECO:0000256" key="2">
    <source>
        <dbReference type="ARBA" id="ARBA00011123"/>
    </source>
</evidence>